<comment type="similarity">
    <text evidence="2">Belongs to the class-V pyridoxal-phosphate-dependent aminotransferase family. NifS/IscS subfamily.</text>
</comment>
<keyword evidence="10" id="KW-1185">Reference proteome</keyword>
<dbReference type="PROSITE" id="PS00595">
    <property type="entry name" value="AA_TRANSFER_CLASS_5"/>
    <property type="match status" value="1"/>
</dbReference>
<accession>A0AAU0UHU0</accession>
<evidence type="ECO:0000259" key="8">
    <source>
        <dbReference type="Pfam" id="PF00266"/>
    </source>
</evidence>
<dbReference type="PANTHER" id="PTHR11601">
    <property type="entry name" value="CYSTEINE DESULFURYLASE FAMILY MEMBER"/>
    <property type="match status" value="1"/>
</dbReference>
<evidence type="ECO:0000256" key="2">
    <source>
        <dbReference type="ARBA" id="ARBA00006490"/>
    </source>
</evidence>
<dbReference type="InterPro" id="IPR015422">
    <property type="entry name" value="PyrdxlP-dep_Trfase_small"/>
</dbReference>
<dbReference type="RefSeq" id="WP_366923191.1">
    <property type="nucleotide sequence ID" value="NZ_CP121694.1"/>
</dbReference>
<dbReference type="PANTHER" id="PTHR11601:SF50">
    <property type="entry name" value="CYSTEINE DESULFURASE ISCS 2-RELATED"/>
    <property type="match status" value="1"/>
</dbReference>
<dbReference type="Pfam" id="PF00266">
    <property type="entry name" value="Aminotran_5"/>
    <property type="match status" value="1"/>
</dbReference>
<feature type="domain" description="Aminotransferase class V" evidence="8">
    <location>
        <begin position="4"/>
        <end position="369"/>
    </location>
</feature>
<dbReference type="FunFam" id="3.40.640.10:FF:000084">
    <property type="entry name" value="IscS-like cysteine desulfurase"/>
    <property type="match status" value="1"/>
</dbReference>
<evidence type="ECO:0000313" key="10">
    <source>
        <dbReference type="Proteomes" id="UP001329915"/>
    </source>
</evidence>
<gene>
    <name evidence="9" type="ORF">MFMK1_000046</name>
</gene>
<evidence type="ECO:0000313" key="9">
    <source>
        <dbReference type="EMBL" id="WRO20288.1"/>
    </source>
</evidence>
<organism evidence="9 10">
    <name type="scientific">Metallumcola ferriviriculae</name>
    <dbReference type="NCBI Taxonomy" id="3039180"/>
    <lineage>
        <taxon>Bacteria</taxon>
        <taxon>Bacillati</taxon>
        <taxon>Bacillota</taxon>
        <taxon>Clostridia</taxon>
        <taxon>Neomoorellales</taxon>
        <taxon>Desulfitibacteraceae</taxon>
        <taxon>Metallumcola</taxon>
    </lineage>
</organism>
<evidence type="ECO:0000256" key="3">
    <source>
        <dbReference type="ARBA" id="ARBA00022723"/>
    </source>
</evidence>
<dbReference type="InterPro" id="IPR020578">
    <property type="entry name" value="Aminotrans_V_PyrdxlP_BS"/>
</dbReference>
<dbReference type="InterPro" id="IPR015424">
    <property type="entry name" value="PyrdxlP-dep_Trfase"/>
</dbReference>
<proteinExistence type="inferred from homology"/>
<keyword evidence="6" id="KW-0411">Iron-sulfur</keyword>
<keyword evidence="4" id="KW-0663">Pyridoxal phosphate</keyword>
<keyword evidence="5" id="KW-0408">Iron</keyword>
<dbReference type="PIRSF" id="PIRSF005572">
    <property type="entry name" value="NifS"/>
    <property type="match status" value="1"/>
</dbReference>
<reference evidence="9 10" key="1">
    <citation type="submission" date="2023-04" db="EMBL/GenBank/DDBJ databases">
        <authorList>
            <person name="Hsu D."/>
        </authorList>
    </citation>
    <scope>NUCLEOTIDE SEQUENCE [LARGE SCALE GENOMIC DNA]</scope>
    <source>
        <strain evidence="9 10">MK1</strain>
    </source>
</reference>
<comment type="cofactor">
    <cofactor evidence="1 7">
        <name>pyridoxal 5'-phosphate</name>
        <dbReference type="ChEBI" id="CHEBI:597326"/>
    </cofactor>
</comment>
<sequence>MSRIYFDNSATTPCLPAVAEVVNTVLLDTYGNPSSMHRVGIEAEKVLKNARRQVAEALQVESKEIFFTSGGTEANNWAIWGTAQQRKGRGKHIITSSIEHASVLESVSRLAEDGFRISYLDTDQDGLVDPSQLQELLTPETILVSVMSVNNEVGSIQPVNELARIIKSSTPQAFFHVDAVQSFGKLLLRPKETGIDMLSISAHKAHGPKGVGALYIDRNVQLKALLVGGEQEVLQRAGTENVPGIAGLGKAAALAGARLDSNDSTLAKLKQKLLQGLRGLNKVHINGPGGDAAAPHIVNIWCEGVNRGEVLLHSLEAEDIYVSTGSACHSRRNEASHVLKSMGLSGDALTGAIRVSLSYLNTPQEIDIFLAKLKQIAAELRGLSR</sequence>
<dbReference type="GO" id="GO:0031071">
    <property type="term" value="F:cysteine desulfurase activity"/>
    <property type="evidence" value="ECO:0007669"/>
    <property type="project" value="UniProtKB-ARBA"/>
</dbReference>
<dbReference type="InterPro" id="IPR000192">
    <property type="entry name" value="Aminotrans_V_dom"/>
</dbReference>
<dbReference type="Gene3D" id="3.40.640.10">
    <property type="entry name" value="Type I PLP-dependent aspartate aminotransferase-like (Major domain)"/>
    <property type="match status" value="1"/>
</dbReference>
<name>A0AAU0UHU0_9FIRM</name>
<evidence type="ECO:0000256" key="5">
    <source>
        <dbReference type="ARBA" id="ARBA00023004"/>
    </source>
</evidence>
<dbReference type="Proteomes" id="UP001329915">
    <property type="component" value="Chromosome"/>
</dbReference>
<dbReference type="InterPro" id="IPR016454">
    <property type="entry name" value="Cysteine_dSase"/>
</dbReference>
<dbReference type="EMBL" id="CP121694">
    <property type="protein sequence ID" value="WRO20288.1"/>
    <property type="molecule type" value="Genomic_DNA"/>
</dbReference>
<evidence type="ECO:0000256" key="4">
    <source>
        <dbReference type="ARBA" id="ARBA00022898"/>
    </source>
</evidence>
<dbReference type="GO" id="GO:0051536">
    <property type="term" value="F:iron-sulfur cluster binding"/>
    <property type="evidence" value="ECO:0007669"/>
    <property type="project" value="UniProtKB-KW"/>
</dbReference>
<dbReference type="KEGG" id="dbc:MFMK1_000046"/>
<dbReference type="GO" id="GO:0046872">
    <property type="term" value="F:metal ion binding"/>
    <property type="evidence" value="ECO:0007669"/>
    <property type="project" value="UniProtKB-KW"/>
</dbReference>
<evidence type="ECO:0000256" key="7">
    <source>
        <dbReference type="RuleBase" id="RU004504"/>
    </source>
</evidence>
<dbReference type="InterPro" id="IPR015421">
    <property type="entry name" value="PyrdxlP-dep_Trfase_major"/>
</dbReference>
<dbReference type="SUPFAM" id="SSF53383">
    <property type="entry name" value="PLP-dependent transferases"/>
    <property type="match status" value="1"/>
</dbReference>
<evidence type="ECO:0000256" key="1">
    <source>
        <dbReference type="ARBA" id="ARBA00001933"/>
    </source>
</evidence>
<keyword evidence="3" id="KW-0479">Metal-binding</keyword>
<dbReference type="Gene3D" id="1.10.260.50">
    <property type="match status" value="1"/>
</dbReference>
<evidence type="ECO:0000256" key="6">
    <source>
        <dbReference type="ARBA" id="ARBA00023014"/>
    </source>
</evidence>
<dbReference type="Gene3D" id="3.90.1150.10">
    <property type="entry name" value="Aspartate Aminotransferase, domain 1"/>
    <property type="match status" value="1"/>
</dbReference>
<protein>
    <submittedName>
        <fullName evidence="9">Cysteine desulfurase</fullName>
    </submittedName>
</protein>
<dbReference type="AlphaFoldDB" id="A0AAU0UHU0"/>